<feature type="compositionally biased region" description="Polar residues" evidence="1">
    <location>
        <begin position="31"/>
        <end position="41"/>
    </location>
</feature>
<feature type="region of interest" description="Disordered" evidence="1">
    <location>
        <begin position="145"/>
        <end position="175"/>
    </location>
</feature>
<evidence type="ECO:0000313" key="2">
    <source>
        <dbReference type="EMBL" id="WBR14201.1"/>
    </source>
</evidence>
<feature type="compositionally biased region" description="Polar residues" evidence="1">
    <location>
        <begin position="48"/>
        <end position="62"/>
    </location>
</feature>
<evidence type="ECO:0000256" key="1">
    <source>
        <dbReference type="SAM" id="MobiDB-lite"/>
    </source>
</evidence>
<feature type="compositionally biased region" description="Basic and acidic residues" evidence="1">
    <location>
        <begin position="1"/>
        <end position="12"/>
    </location>
</feature>
<organism evidence="2 3">
    <name type="scientific">Pandoravirus kuranda</name>
    <dbReference type="NCBI Taxonomy" id="3019033"/>
    <lineage>
        <taxon>Viruses</taxon>
        <taxon>Pandoravirus</taxon>
    </lineage>
</organism>
<feature type="compositionally biased region" description="Acidic residues" evidence="1">
    <location>
        <begin position="576"/>
        <end position="587"/>
    </location>
</feature>
<feature type="compositionally biased region" description="Low complexity" evidence="1">
    <location>
        <begin position="241"/>
        <end position="252"/>
    </location>
</feature>
<name>A0AA95EMH3_9VIRU</name>
<dbReference type="EMBL" id="ON887157">
    <property type="protein sequence ID" value="WBR14201.1"/>
    <property type="molecule type" value="Genomic_DNA"/>
</dbReference>
<feature type="region of interest" description="Disordered" evidence="1">
    <location>
        <begin position="196"/>
        <end position="255"/>
    </location>
</feature>
<feature type="compositionally biased region" description="Acidic residues" evidence="1">
    <location>
        <begin position="152"/>
        <end position="174"/>
    </location>
</feature>
<feature type="compositionally biased region" description="Basic and acidic residues" evidence="1">
    <location>
        <begin position="196"/>
        <end position="223"/>
    </location>
</feature>
<sequence length="1128" mass="123101">MSDSNHHQHDNGGDSDSAQRGFAIEADTQHQRQPTEASTDDNVVPMDTTETTHQSANDSAISPSERIAALDTSASVSLTAQPAVVRSSERDAVVVTTDGNGTGQGAPVRFGIVEACEPQRSGLYMPYGMSQEALDSMLMSTIESIGPLYPDAPDENDPYDDDDADAGSDNDDISDIIRGTNDAVAEGGSALYEVDHSHGHTEKTVCRERPPTEDEPLAKRRQVEQQQQADAPPRPRRGRPPGRTSGPRPQTRSRLALNALHKRFVRESPDAEAREVCEVRLVGARHNAIDRQDDGHRHVDHNGVRLSTADDGALPPVLSFRRLLDAEAASRVYTCVSERCGRRFTCANQNALIACGPQRHAAQGRDDDNNDDVAIDGQDADTAIDPIVDGMPVHGFVCPLHGARHAYCASCLITHMELDLPLDDCDDDDEQGGGDGNHTNNLEGRWPVRCPGFTNVWLSQPPPPVGARPLPRGGSVAAIDLSSVIGSSTVVRCPFVLGPRFVRALVERCRPAAIQRALGVTFGMACEVVADDPRIATVVEDDDPYSVDLYNTPLDSGDGFNDEDDGDDRTRQNRDIEDEAQDGDEGLNSDRHRALRLTRQKALARLRAMAEAEYRRRATTTNPQYWISTCPYAGCNATVHLDRMFAFNMVCLVCQACKRCYCSGCRETLANDGSPEDAALRRQHEVGCYTYAHAPWFDKDVGFLDRVLRDPATAAAIDPTRPSRADGGASQAARPRTVIEILLDAGGGAAVRRAIAARIAECLVRADHNGSTQRCPTCHRRTNMNDARAPTRDATIAALARARAARNLGAVHNHAQRLAGVYSTLVDWCACGTVWCYVCERVCPVSRAQAKAAEVVKAVEWIDTSASLVSYGVLSSEFDPPAPPVPCSSSTASSTSVGADVGDGTLDVAWAEREMARVYWHEAPEYGPWRHTADWARHVRSSRCGGDPLWAKRWPACPPSMADLGDLAGCGFVPASGASSLSQPVLAAARARAGRSNIERFHAIKRRRLTEEIIRCVDSVPWIDADMIAAVRDWLPDHVWQRAVHIGGHAWTAAHKARGQQQQQTRQQPLRRQQQEERQQHRTLLFDLDQTLRQHCPPVTPATTQIEDLDVYPSWVSMLDPVAPGPLH</sequence>
<feature type="compositionally biased region" description="Low complexity" evidence="1">
    <location>
        <begin position="1059"/>
        <end position="1072"/>
    </location>
</feature>
<reference evidence="2" key="1">
    <citation type="submission" date="2022-06" db="EMBL/GenBank/DDBJ databases">
        <authorList>
            <person name="Legendre M."/>
            <person name="Claverie J.-M."/>
            <person name="Alempic J.-M."/>
            <person name="Abergel C."/>
        </authorList>
    </citation>
    <scope>NUCLEOTIDE SEQUENCE</scope>
    <source>
        <strain evidence="2">Kuranda</strain>
    </source>
</reference>
<feature type="region of interest" description="Disordered" evidence="1">
    <location>
        <begin position="1055"/>
        <end position="1079"/>
    </location>
</feature>
<feature type="region of interest" description="Disordered" evidence="1">
    <location>
        <begin position="550"/>
        <end position="591"/>
    </location>
</feature>
<feature type="region of interest" description="Disordered" evidence="1">
    <location>
        <begin position="1"/>
        <end position="63"/>
    </location>
</feature>
<evidence type="ECO:0000313" key="3">
    <source>
        <dbReference type="Proteomes" id="UP001185135"/>
    </source>
</evidence>
<proteinExistence type="predicted"/>
<protein>
    <submittedName>
        <fullName evidence="2">Uncharacterized protein</fullName>
    </submittedName>
</protein>
<dbReference type="Proteomes" id="UP001185135">
    <property type="component" value="Segment"/>
</dbReference>
<gene>
    <name evidence="2" type="ORF">pkur_cds_26</name>
</gene>
<accession>A0AA95EMH3</accession>